<evidence type="ECO:0000256" key="1">
    <source>
        <dbReference type="ARBA" id="ARBA00004651"/>
    </source>
</evidence>
<evidence type="ECO:0000313" key="8">
    <source>
        <dbReference type="Proteomes" id="UP000306509"/>
    </source>
</evidence>
<comment type="subcellular location">
    <subcellularLocation>
        <location evidence="1">Cell membrane</location>
        <topology evidence="1">Multi-pass membrane protein</topology>
    </subcellularLocation>
</comment>
<feature type="transmembrane region" description="Helical" evidence="6">
    <location>
        <begin position="266"/>
        <end position="293"/>
    </location>
</feature>
<dbReference type="EMBL" id="QGQD01000107">
    <property type="protein sequence ID" value="TLC97880.1"/>
    <property type="molecule type" value="Genomic_DNA"/>
</dbReference>
<name>A0A4U8PZV7_9FIRM</name>
<evidence type="ECO:0000256" key="6">
    <source>
        <dbReference type="SAM" id="Phobius"/>
    </source>
</evidence>
<keyword evidence="4 6" id="KW-1133">Transmembrane helix</keyword>
<dbReference type="RefSeq" id="WP_242849139.1">
    <property type="nucleotide sequence ID" value="NZ_CABMJZ010000132.1"/>
</dbReference>
<keyword evidence="2" id="KW-1003">Cell membrane</keyword>
<feature type="transmembrane region" description="Helical" evidence="6">
    <location>
        <begin position="108"/>
        <end position="129"/>
    </location>
</feature>
<dbReference type="Proteomes" id="UP000306509">
    <property type="component" value="Unassembled WGS sequence"/>
</dbReference>
<feature type="transmembrane region" description="Helical" evidence="6">
    <location>
        <begin position="20"/>
        <end position="43"/>
    </location>
</feature>
<gene>
    <name evidence="7" type="primary">rbsC_28</name>
    <name evidence="7" type="ORF">DSM106044_05243</name>
</gene>
<organism evidence="7 8">
    <name type="scientific">Robinsoniella peoriensis</name>
    <dbReference type="NCBI Taxonomy" id="180332"/>
    <lineage>
        <taxon>Bacteria</taxon>
        <taxon>Bacillati</taxon>
        <taxon>Bacillota</taxon>
        <taxon>Clostridia</taxon>
        <taxon>Lachnospirales</taxon>
        <taxon>Lachnospiraceae</taxon>
        <taxon>Robinsoniella</taxon>
    </lineage>
</organism>
<evidence type="ECO:0000256" key="4">
    <source>
        <dbReference type="ARBA" id="ARBA00022989"/>
    </source>
</evidence>
<dbReference type="PANTHER" id="PTHR32196">
    <property type="entry name" value="ABC TRANSPORTER PERMEASE PROTEIN YPHD-RELATED-RELATED"/>
    <property type="match status" value="1"/>
</dbReference>
<feature type="transmembrane region" description="Helical" evidence="6">
    <location>
        <begin position="174"/>
        <end position="195"/>
    </location>
</feature>
<feature type="transmembrane region" description="Helical" evidence="6">
    <location>
        <begin position="223"/>
        <end position="245"/>
    </location>
</feature>
<dbReference type="InterPro" id="IPR001851">
    <property type="entry name" value="ABC_transp_permease"/>
</dbReference>
<proteinExistence type="predicted"/>
<evidence type="ECO:0000256" key="3">
    <source>
        <dbReference type="ARBA" id="ARBA00022692"/>
    </source>
</evidence>
<comment type="caution">
    <text evidence="7">The sequence shown here is derived from an EMBL/GenBank/DDBJ whole genome shotgun (WGS) entry which is preliminary data.</text>
</comment>
<evidence type="ECO:0000256" key="5">
    <source>
        <dbReference type="ARBA" id="ARBA00023136"/>
    </source>
</evidence>
<reference evidence="7 8" key="1">
    <citation type="journal article" date="2019" name="Anaerobe">
        <title>Detection of Robinsoniella peoriensis in multiple bone samples of a trauma patient.</title>
        <authorList>
            <person name="Schrottner P."/>
            <person name="Hartwich K."/>
            <person name="Bunk B."/>
            <person name="Schober I."/>
            <person name="Helbig S."/>
            <person name="Rudolph W.W."/>
            <person name="Gunzer F."/>
        </authorList>
    </citation>
    <scope>NUCLEOTIDE SEQUENCE [LARGE SCALE GENOMIC DNA]</scope>
    <source>
        <strain evidence="7 8">DSM 106044</strain>
    </source>
</reference>
<protein>
    <submittedName>
        <fullName evidence="7">Ribose transport system permease protein RbsC</fullName>
    </submittedName>
</protein>
<evidence type="ECO:0000313" key="7">
    <source>
        <dbReference type="EMBL" id="TLC97880.1"/>
    </source>
</evidence>
<keyword evidence="8" id="KW-1185">Reference proteome</keyword>
<dbReference type="STRING" id="180332.GCA_000797495_02345"/>
<keyword evidence="5 6" id="KW-0472">Membrane</keyword>
<dbReference type="CDD" id="cd06579">
    <property type="entry name" value="TM_PBP1_transp_AraH_like"/>
    <property type="match status" value="1"/>
</dbReference>
<dbReference type="AlphaFoldDB" id="A0A4U8PZV7"/>
<keyword evidence="3 6" id="KW-0812">Transmembrane</keyword>
<dbReference type="Pfam" id="PF02653">
    <property type="entry name" value="BPD_transp_2"/>
    <property type="match status" value="1"/>
</dbReference>
<feature type="transmembrane region" description="Helical" evidence="6">
    <location>
        <begin position="55"/>
        <end position="77"/>
    </location>
</feature>
<accession>A0A4U8PZV7</accession>
<sequence>MKNTENKGMNQNSSSKVKAIAGYIGGDKLVLIGAIIVVFALFTSINKNFLSIQNMINLLVAASLVGMVAVGHTYLIIAGQNDLSPGSLAAFSGVMVALLVANGTPIVLAILLTLGASVVVGLFNAWMVNKIKLEAFIATLVTQSIVRGFAFIICNGKPVGIADVGFLKLGKIRFLDIPLAVWVMIICIIVFGFILQKTKFGRSIYAIGGNKEAARLAGLNPEKIVTCCFIMMGVLCAMGGILFSARMNAGQPSANVNLEFDAITAVVLGGVSFTGGVGSMGGTVLGVILIQAFNTGLIMVNVPTFWQYVARGSLLLFALASDYIRKEKRNKELLAASMRNAE</sequence>
<dbReference type="GO" id="GO:0005886">
    <property type="term" value="C:plasma membrane"/>
    <property type="evidence" value="ECO:0007669"/>
    <property type="project" value="UniProtKB-SubCell"/>
</dbReference>
<dbReference type="GO" id="GO:0022857">
    <property type="term" value="F:transmembrane transporter activity"/>
    <property type="evidence" value="ECO:0007669"/>
    <property type="project" value="InterPro"/>
</dbReference>
<feature type="transmembrane region" description="Helical" evidence="6">
    <location>
        <begin position="135"/>
        <end position="154"/>
    </location>
</feature>
<evidence type="ECO:0000256" key="2">
    <source>
        <dbReference type="ARBA" id="ARBA00022475"/>
    </source>
</evidence>